<dbReference type="AlphaFoldDB" id="V4HEG6"/>
<protein>
    <submittedName>
        <fullName evidence="2">Uncharacterized protein</fullName>
    </submittedName>
</protein>
<keyword evidence="1" id="KW-0472">Membrane</keyword>
<keyword evidence="3" id="KW-1185">Reference proteome</keyword>
<dbReference type="STRING" id="1324957.K933_05808"/>
<keyword evidence="1" id="KW-0812">Transmembrane</keyword>
<evidence type="ECO:0000313" key="2">
    <source>
        <dbReference type="EMBL" id="ESP89095.1"/>
    </source>
</evidence>
<reference evidence="2 3" key="1">
    <citation type="journal article" date="2013" name="Genome Announc.">
        <title>Draft Genome Sequence of 'Candidatus Halobonum tyrrellensis' Strain G22, Isolated from the Hypersaline Waters of Lake Tyrrell, Australia.</title>
        <authorList>
            <person name="Ugalde J.A."/>
            <person name="Narasingarao P."/>
            <person name="Kuo S."/>
            <person name="Podell S."/>
            <person name="Allen E.E."/>
        </authorList>
    </citation>
    <scope>NUCLEOTIDE SEQUENCE [LARGE SCALE GENOMIC DNA]</scope>
    <source>
        <strain evidence="2 3">G22</strain>
    </source>
</reference>
<gene>
    <name evidence="2" type="ORF">K933_05808</name>
</gene>
<comment type="caution">
    <text evidence="2">The sequence shown here is derived from an EMBL/GenBank/DDBJ whole genome shotgun (WGS) entry which is preliminary data.</text>
</comment>
<evidence type="ECO:0000256" key="1">
    <source>
        <dbReference type="SAM" id="Phobius"/>
    </source>
</evidence>
<sequence>MATGYDPTAHGVANGSGGGGRVAVILLVWGSLAALAWVGAAALGPGAEGGALGFGRSLAVLFALSAVVNAAIYAGARRLRRSDR</sequence>
<dbReference type="RefSeq" id="WP_023393749.1">
    <property type="nucleotide sequence ID" value="NZ_ASGZ01000018.1"/>
</dbReference>
<evidence type="ECO:0000313" key="3">
    <source>
        <dbReference type="Proteomes" id="UP000017840"/>
    </source>
</evidence>
<keyword evidence="1" id="KW-1133">Transmembrane helix</keyword>
<dbReference type="Proteomes" id="UP000017840">
    <property type="component" value="Unassembled WGS sequence"/>
</dbReference>
<feature type="transmembrane region" description="Helical" evidence="1">
    <location>
        <begin position="22"/>
        <end position="42"/>
    </location>
</feature>
<organism evidence="2 3">
    <name type="scientific">Candidatus Halobonum tyrrellensis G22</name>
    <dbReference type="NCBI Taxonomy" id="1324957"/>
    <lineage>
        <taxon>Archaea</taxon>
        <taxon>Methanobacteriati</taxon>
        <taxon>Methanobacteriota</taxon>
        <taxon>Stenosarchaea group</taxon>
        <taxon>Halobacteria</taxon>
        <taxon>Halobacteriales</taxon>
        <taxon>Haloferacaceae</taxon>
        <taxon>Candidatus Halobonum</taxon>
    </lineage>
</organism>
<feature type="transmembrane region" description="Helical" evidence="1">
    <location>
        <begin position="54"/>
        <end position="76"/>
    </location>
</feature>
<accession>V4HEG6</accession>
<dbReference type="EMBL" id="ASGZ01000018">
    <property type="protein sequence ID" value="ESP89095.1"/>
    <property type="molecule type" value="Genomic_DNA"/>
</dbReference>
<proteinExistence type="predicted"/>
<name>V4HEG6_9EURY</name>